<evidence type="ECO:0000313" key="2">
    <source>
        <dbReference type="Proteomes" id="UP001054837"/>
    </source>
</evidence>
<name>A0AAV4QIC2_9ARAC</name>
<keyword evidence="2" id="KW-1185">Reference proteome</keyword>
<organism evidence="1 2">
    <name type="scientific">Caerostris darwini</name>
    <dbReference type="NCBI Taxonomy" id="1538125"/>
    <lineage>
        <taxon>Eukaryota</taxon>
        <taxon>Metazoa</taxon>
        <taxon>Ecdysozoa</taxon>
        <taxon>Arthropoda</taxon>
        <taxon>Chelicerata</taxon>
        <taxon>Arachnida</taxon>
        <taxon>Araneae</taxon>
        <taxon>Araneomorphae</taxon>
        <taxon>Entelegynae</taxon>
        <taxon>Araneoidea</taxon>
        <taxon>Araneidae</taxon>
        <taxon>Caerostris</taxon>
    </lineage>
</organism>
<reference evidence="1 2" key="1">
    <citation type="submission" date="2021-06" db="EMBL/GenBank/DDBJ databases">
        <title>Caerostris darwini draft genome.</title>
        <authorList>
            <person name="Kono N."/>
            <person name="Arakawa K."/>
        </authorList>
    </citation>
    <scope>NUCLEOTIDE SEQUENCE [LARGE SCALE GENOMIC DNA]</scope>
</reference>
<proteinExistence type="predicted"/>
<protein>
    <submittedName>
        <fullName evidence="1">Uncharacterized protein</fullName>
    </submittedName>
</protein>
<sequence length="138" mass="16074">MCMLRLYWQHLVASEECRRRRIWNIWCLPKFVCVGFFCQKKILKAEEKNKVMSQLLNVDKGLKPHVCEVCERPFVRNGFMEGIKSELDSLNHSFSSGIRNQFATSPSLVRNENILSINSYLGEIIPSSPDSFCSWVRK</sequence>
<gene>
    <name evidence="1" type="ORF">CDAR_420591</name>
</gene>
<dbReference type="AlphaFoldDB" id="A0AAV4QIC2"/>
<evidence type="ECO:0000313" key="1">
    <source>
        <dbReference type="EMBL" id="GIY07841.1"/>
    </source>
</evidence>
<comment type="caution">
    <text evidence="1">The sequence shown here is derived from an EMBL/GenBank/DDBJ whole genome shotgun (WGS) entry which is preliminary data.</text>
</comment>
<dbReference type="EMBL" id="BPLQ01004405">
    <property type="protein sequence ID" value="GIY07841.1"/>
    <property type="molecule type" value="Genomic_DNA"/>
</dbReference>
<accession>A0AAV4QIC2</accession>
<dbReference type="Proteomes" id="UP001054837">
    <property type="component" value="Unassembled WGS sequence"/>
</dbReference>